<dbReference type="Pfam" id="PF00561">
    <property type="entry name" value="Abhydrolase_1"/>
    <property type="match status" value="1"/>
</dbReference>
<reference evidence="4 5" key="1">
    <citation type="submission" date="2019-06" db="EMBL/GenBank/DDBJ databases">
        <title>Tsukamurella conjunctivitidis sp. nov., Tsukamurella assacharolytica sp. nov. and Tsukamurella sputae sp. nov. isolated from patients with conjunctivitis, bacteraemia (lymphoma) and respiratory infection (sputum) in Hong Kong.</title>
        <authorList>
            <person name="Teng J.L.L."/>
            <person name="Lee H.H."/>
            <person name="Fong J.Y.H."/>
            <person name="Fok K.M.N."/>
            <person name="Lau S.K.P."/>
            <person name="Woo P.C.Y."/>
        </authorList>
    </citation>
    <scope>NUCLEOTIDE SEQUENCE [LARGE SCALE GENOMIC DNA]</scope>
    <source>
        <strain evidence="4 5">HKU72</strain>
    </source>
</reference>
<protein>
    <submittedName>
        <fullName evidence="4">Alpha/beta hydrolase</fullName>
    </submittedName>
</protein>
<dbReference type="EMBL" id="VIGX01000005">
    <property type="protein sequence ID" value="TWS28837.1"/>
    <property type="molecule type" value="Genomic_DNA"/>
</dbReference>
<dbReference type="InterPro" id="IPR029058">
    <property type="entry name" value="AB_hydrolase_fold"/>
</dbReference>
<proteinExistence type="predicted"/>
<feature type="signal peptide" evidence="1">
    <location>
        <begin position="1"/>
        <end position="26"/>
    </location>
</feature>
<comment type="caution">
    <text evidence="4">The sequence shown here is derived from an EMBL/GenBank/DDBJ whole genome shotgun (WGS) entry which is preliminary data.</text>
</comment>
<evidence type="ECO:0000313" key="5">
    <source>
        <dbReference type="Proteomes" id="UP000319375"/>
    </source>
</evidence>
<feature type="domain" description="AB hydrolase-1" evidence="2">
    <location>
        <begin position="155"/>
        <end position="281"/>
    </location>
</feature>
<accession>A0A5C5S094</accession>
<keyword evidence="1" id="KW-0732">Signal</keyword>
<evidence type="ECO:0000313" key="4">
    <source>
        <dbReference type="EMBL" id="TWS28837.1"/>
    </source>
</evidence>
<evidence type="ECO:0000259" key="3">
    <source>
        <dbReference type="Pfam" id="PF08386"/>
    </source>
</evidence>
<dbReference type="Pfam" id="PF08386">
    <property type="entry name" value="Abhydrolase_4"/>
    <property type="match status" value="1"/>
</dbReference>
<dbReference type="GO" id="GO:0016787">
    <property type="term" value="F:hydrolase activity"/>
    <property type="evidence" value="ECO:0007669"/>
    <property type="project" value="UniProtKB-KW"/>
</dbReference>
<dbReference type="InterPro" id="IPR000073">
    <property type="entry name" value="AB_hydrolase_1"/>
</dbReference>
<dbReference type="InterPro" id="IPR013595">
    <property type="entry name" value="Pept_S33_TAP-like_C"/>
</dbReference>
<dbReference type="AlphaFoldDB" id="A0A5C5S094"/>
<feature type="chain" id="PRO_5022932206" evidence="1">
    <location>
        <begin position="27"/>
        <end position="517"/>
    </location>
</feature>
<evidence type="ECO:0000259" key="2">
    <source>
        <dbReference type="Pfam" id="PF00561"/>
    </source>
</evidence>
<organism evidence="4 5">
    <name type="scientific">Tsukamurella conjunctivitidis</name>
    <dbReference type="NCBI Taxonomy" id="2592068"/>
    <lineage>
        <taxon>Bacteria</taxon>
        <taxon>Bacillati</taxon>
        <taxon>Actinomycetota</taxon>
        <taxon>Actinomycetes</taxon>
        <taxon>Mycobacteriales</taxon>
        <taxon>Tsukamurellaceae</taxon>
        <taxon>Tsukamurella</taxon>
    </lineage>
</organism>
<gene>
    <name evidence="4" type="ORF">FK530_11630</name>
</gene>
<keyword evidence="4" id="KW-0378">Hydrolase</keyword>
<name>A0A5C5S094_9ACTN</name>
<sequence length="517" mass="52000">MSHARPRALAAAGIAVGAFVAVSACAPVPAPTPDYVTDFGKGGAAPSGSGDAAAKGPEWRASAKDPLAWQDCTGRLATRYATPPAANATLQCATLTVGVGQTDAPLKLSVTRARVPGTPDTAAPLVLVGGTEFTGQRALATLAAGDSPVLANRPVVAVERRGIGTSGALTCRTEPDQAILRSGGGPGGSPETRVAKIGEAAQRASTSCGDAYADAISDFTAASAAEDLEKLRTTWDVPALGLLAVGDGSTTALAYAAQHPKQVARLVLDSPVRYGGTEVQRAEDAARGTSATVDAFAAQCGPTCALGADPAGAMRTIIDDAAAGRLGGFTDTDVRRAVVVTLGVGPGDRDARITRLATALQGARTGDAAPLRALLRTADEALGSDGQFIARCSDAVTKASPDQILASVRSWGPEYRLGGATALELGTCSAWPTMAAPPKLTDLGVKSVVATSAADPLTARTALDTLTGQLTVVGARPTTITWAGLGDGAVVRSSCVQKSLVGYLDRLDAPATQACPA</sequence>
<dbReference type="Proteomes" id="UP000319375">
    <property type="component" value="Unassembled WGS sequence"/>
</dbReference>
<dbReference type="RefSeq" id="WP_146487185.1">
    <property type="nucleotide sequence ID" value="NZ_VIGX01000005.1"/>
</dbReference>
<evidence type="ECO:0000256" key="1">
    <source>
        <dbReference type="SAM" id="SignalP"/>
    </source>
</evidence>
<dbReference type="Gene3D" id="3.40.50.1820">
    <property type="entry name" value="alpha/beta hydrolase"/>
    <property type="match status" value="1"/>
</dbReference>
<dbReference type="PROSITE" id="PS51257">
    <property type="entry name" value="PROKAR_LIPOPROTEIN"/>
    <property type="match status" value="1"/>
</dbReference>
<dbReference type="SUPFAM" id="SSF53474">
    <property type="entry name" value="alpha/beta-Hydrolases"/>
    <property type="match status" value="1"/>
</dbReference>
<dbReference type="OrthoDB" id="5166357at2"/>
<keyword evidence="5" id="KW-1185">Reference proteome</keyword>
<feature type="domain" description="Peptidase S33 tripeptidyl aminopeptidase-like C-terminal" evidence="3">
    <location>
        <begin position="424"/>
        <end position="512"/>
    </location>
</feature>